<name>A0A4R0NKY7_9SPHI</name>
<protein>
    <submittedName>
        <fullName evidence="8">Helix-turn-helix domain-containing protein</fullName>
    </submittedName>
</protein>
<dbReference type="GO" id="GO:0003677">
    <property type="term" value="F:DNA binding"/>
    <property type="evidence" value="ECO:0007669"/>
    <property type="project" value="UniProtKB-KW"/>
</dbReference>
<dbReference type="Proteomes" id="UP000293347">
    <property type="component" value="Unassembled WGS sequence"/>
</dbReference>
<dbReference type="CDD" id="cd00093">
    <property type="entry name" value="HTH_XRE"/>
    <property type="match status" value="1"/>
</dbReference>
<keyword evidence="2 6" id="KW-0812">Transmembrane</keyword>
<sequence length="201" mass="23155">MKNIELAQRIKDLRLRRGLSQEKLSETAQINLRTVQRIESGETDPRGDTLKRIAIALNVTPDELIDWTEQEDRGFLAFFNLSALSFIAFPLLGIIVPLAIWILKRDKIKYANEMGKRLLNFQISWCLLIFFVYAIIFIGLIFPVAFKHPDITFLNFGGKEIALVLLTPILYIVNGAFVVINSIRSYQGKRVIYKPVIRFLR</sequence>
<evidence type="ECO:0000256" key="1">
    <source>
        <dbReference type="ARBA" id="ARBA00004141"/>
    </source>
</evidence>
<dbReference type="InterPro" id="IPR019109">
    <property type="entry name" value="MamF_MmsF"/>
</dbReference>
<evidence type="ECO:0000256" key="2">
    <source>
        <dbReference type="ARBA" id="ARBA00022692"/>
    </source>
</evidence>
<evidence type="ECO:0000313" key="9">
    <source>
        <dbReference type="Proteomes" id="UP000293347"/>
    </source>
</evidence>
<dbReference type="RefSeq" id="WP_131595958.1">
    <property type="nucleotide sequence ID" value="NZ_SJSL01000002.1"/>
</dbReference>
<accession>A0A4R0NKY7</accession>
<feature type="domain" description="HTH cro/C1-type" evidence="7">
    <location>
        <begin position="10"/>
        <end position="64"/>
    </location>
</feature>
<dbReference type="SUPFAM" id="SSF47413">
    <property type="entry name" value="lambda repressor-like DNA-binding domains"/>
    <property type="match status" value="1"/>
</dbReference>
<feature type="transmembrane region" description="Helical" evidence="6">
    <location>
        <begin position="161"/>
        <end position="180"/>
    </location>
</feature>
<keyword evidence="4" id="KW-0238">DNA-binding</keyword>
<dbReference type="PROSITE" id="PS50943">
    <property type="entry name" value="HTH_CROC1"/>
    <property type="match status" value="1"/>
</dbReference>
<comment type="caution">
    <text evidence="8">The sequence shown here is derived from an EMBL/GenBank/DDBJ whole genome shotgun (WGS) entry which is preliminary data.</text>
</comment>
<keyword evidence="9" id="KW-1185">Reference proteome</keyword>
<dbReference type="SMART" id="SM00530">
    <property type="entry name" value="HTH_XRE"/>
    <property type="match status" value="1"/>
</dbReference>
<dbReference type="Pfam" id="PF01381">
    <property type="entry name" value="HTH_3"/>
    <property type="match status" value="1"/>
</dbReference>
<dbReference type="GO" id="GO:0005829">
    <property type="term" value="C:cytosol"/>
    <property type="evidence" value="ECO:0007669"/>
    <property type="project" value="TreeGrafter"/>
</dbReference>
<evidence type="ECO:0000256" key="5">
    <source>
        <dbReference type="ARBA" id="ARBA00023136"/>
    </source>
</evidence>
<dbReference type="AlphaFoldDB" id="A0A4R0NKY7"/>
<evidence type="ECO:0000313" key="8">
    <source>
        <dbReference type="EMBL" id="TCD01266.1"/>
    </source>
</evidence>
<evidence type="ECO:0000256" key="3">
    <source>
        <dbReference type="ARBA" id="ARBA00022989"/>
    </source>
</evidence>
<dbReference type="InterPro" id="IPR050807">
    <property type="entry name" value="TransReg_Diox_bact_type"/>
</dbReference>
<organism evidence="8 9">
    <name type="scientific">Pedobacter psychroterrae</name>
    <dbReference type="NCBI Taxonomy" id="2530453"/>
    <lineage>
        <taxon>Bacteria</taxon>
        <taxon>Pseudomonadati</taxon>
        <taxon>Bacteroidota</taxon>
        <taxon>Sphingobacteriia</taxon>
        <taxon>Sphingobacteriales</taxon>
        <taxon>Sphingobacteriaceae</taxon>
        <taxon>Pedobacter</taxon>
    </lineage>
</organism>
<dbReference type="Gene3D" id="1.10.260.40">
    <property type="entry name" value="lambda repressor-like DNA-binding domains"/>
    <property type="match status" value="1"/>
</dbReference>
<dbReference type="GO" id="GO:0003700">
    <property type="term" value="F:DNA-binding transcription factor activity"/>
    <property type="evidence" value="ECO:0007669"/>
    <property type="project" value="TreeGrafter"/>
</dbReference>
<comment type="subcellular location">
    <subcellularLocation>
        <location evidence="1">Membrane</location>
        <topology evidence="1">Multi-pass membrane protein</topology>
    </subcellularLocation>
</comment>
<dbReference type="EMBL" id="SJSL01000002">
    <property type="protein sequence ID" value="TCD01266.1"/>
    <property type="molecule type" value="Genomic_DNA"/>
</dbReference>
<keyword evidence="5 6" id="KW-0472">Membrane</keyword>
<reference evidence="8 9" key="1">
    <citation type="submission" date="2019-02" db="EMBL/GenBank/DDBJ databases">
        <title>Pedobacter sp. RP-1-14 sp. nov., isolated from Arctic soil.</title>
        <authorList>
            <person name="Dahal R.H."/>
        </authorList>
    </citation>
    <scope>NUCLEOTIDE SEQUENCE [LARGE SCALE GENOMIC DNA]</scope>
    <source>
        <strain evidence="8 9">RP-1-14</strain>
    </source>
</reference>
<dbReference type="InterPro" id="IPR010982">
    <property type="entry name" value="Lambda_DNA-bd_dom_sf"/>
</dbReference>
<gene>
    <name evidence="8" type="ORF">EZ437_10955</name>
</gene>
<evidence type="ECO:0000259" key="7">
    <source>
        <dbReference type="PROSITE" id="PS50943"/>
    </source>
</evidence>
<proteinExistence type="predicted"/>
<keyword evidence="3 6" id="KW-1133">Transmembrane helix</keyword>
<dbReference type="PANTHER" id="PTHR46797">
    <property type="entry name" value="HTH-TYPE TRANSCRIPTIONAL REGULATOR"/>
    <property type="match status" value="1"/>
</dbReference>
<dbReference type="InterPro" id="IPR001387">
    <property type="entry name" value="Cro/C1-type_HTH"/>
</dbReference>
<dbReference type="PANTHER" id="PTHR46797:SF1">
    <property type="entry name" value="METHYLPHOSPHONATE SYNTHASE"/>
    <property type="match status" value="1"/>
</dbReference>
<dbReference type="Pfam" id="PF09685">
    <property type="entry name" value="MamF_MmsF"/>
    <property type="match status" value="1"/>
</dbReference>
<feature type="transmembrane region" description="Helical" evidence="6">
    <location>
        <begin position="77"/>
        <end position="103"/>
    </location>
</feature>
<dbReference type="OrthoDB" id="1357763at2"/>
<feature type="transmembrane region" description="Helical" evidence="6">
    <location>
        <begin position="123"/>
        <end position="146"/>
    </location>
</feature>
<evidence type="ECO:0000256" key="6">
    <source>
        <dbReference type="SAM" id="Phobius"/>
    </source>
</evidence>
<evidence type="ECO:0000256" key="4">
    <source>
        <dbReference type="ARBA" id="ARBA00023125"/>
    </source>
</evidence>